<dbReference type="PANTHER" id="PTHR11803">
    <property type="entry name" value="2-IMINOBUTANOATE/2-IMINOPROPANOATE DEAMINASE RIDA"/>
    <property type="match status" value="1"/>
</dbReference>
<evidence type="ECO:0000313" key="3">
    <source>
        <dbReference type="EMBL" id="AXK81901.1"/>
    </source>
</evidence>
<comment type="similarity">
    <text evidence="1">Belongs to the RutC family.</text>
</comment>
<gene>
    <name evidence="3" type="ORF">DW352_16025</name>
</gene>
<keyword evidence="4" id="KW-1185">Reference proteome</keyword>
<dbReference type="Gene3D" id="3.30.1330.40">
    <property type="entry name" value="RutC-like"/>
    <property type="match status" value="1"/>
</dbReference>
<evidence type="ECO:0000313" key="4">
    <source>
        <dbReference type="Proteomes" id="UP000254889"/>
    </source>
</evidence>
<reference evidence="3 4" key="1">
    <citation type="submission" date="2018-07" db="EMBL/GenBank/DDBJ databases">
        <authorList>
            <person name="Quirk P.G."/>
            <person name="Krulwich T.A."/>
        </authorList>
    </citation>
    <scope>NUCLEOTIDE SEQUENCE [LARGE SCALE GENOMIC DNA]</scope>
    <source>
        <strain evidence="3 4">CC-BB4</strain>
    </source>
</reference>
<dbReference type="SUPFAM" id="SSF55298">
    <property type="entry name" value="YjgF-like"/>
    <property type="match status" value="1"/>
</dbReference>
<dbReference type="InterPro" id="IPR035959">
    <property type="entry name" value="RutC-like_sf"/>
</dbReference>
<dbReference type="EMBL" id="CP031417">
    <property type="protein sequence ID" value="AXK81901.1"/>
    <property type="molecule type" value="Genomic_DNA"/>
</dbReference>
<dbReference type="RefSeq" id="WP_115692280.1">
    <property type="nucleotide sequence ID" value="NZ_CP031417.1"/>
</dbReference>
<evidence type="ECO:0000256" key="1">
    <source>
        <dbReference type="ARBA" id="ARBA00010552"/>
    </source>
</evidence>
<dbReference type="GO" id="GO:0019239">
    <property type="term" value="F:deaminase activity"/>
    <property type="evidence" value="ECO:0007669"/>
    <property type="project" value="TreeGrafter"/>
</dbReference>
<dbReference type="AlphaFoldDB" id="A0A345ZYA4"/>
<dbReference type="Pfam" id="PF01042">
    <property type="entry name" value="Ribonuc_L-PSP"/>
    <property type="match status" value="1"/>
</dbReference>
<dbReference type="InterPro" id="IPR006175">
    <property type="entry name" value="YjgF/YER057c/UK114"/>
</dbReference>
<organism evidence="3 4">
    <name type="scientific">Pseudolabrys taiwanensis</name>
    <dbReference type="NCBI Taxonomy" id="331696"/>
    <lineage>
        <taxon>Bacteria</taxon>
        <taxon>Pseudomonadati</taxon>
        <taxon>Pseudomonadota</taxon>
        <taxon>Alphaproteobacteria</taxon>
        <taxon>Hyphomicrobiales</taxon>
        <taxon>Xanthobacteraceae</taxon>
        <taxon>Pseudolabrys</taxon>
    </lineage>
</organism>
<evidence type="ECO:0000256" key="2">
    <source>
        <dbReference type="SAM" id="MobiDB-lite"/>
    </source>
</evidence>
<feature type="compositionally biased region" description="Basic residues" evidence="2">
    <location>
        <begin position="138"/>
        <end position="162"/>
    </location>
</feature>
<name>A0A345ZYA4_9HYPH</name>
<accession>A0A345ZYA4</accession>
<feature type="region of interest" description="Disordered" evidence="2">
    <location>
        <begin position="137"/>
        <end position="162"/>
    </location>
</feature>
<dbReference type="OrthoDB" id="9803101at2"/>
<dbReference type="GO" id="GO:0005829">
    <property type="term" value="C:cytosol"/>
    <property type="evidence" value="ECO:0007669"/>
    <property type="project" value="TreeGrafter"/>
</dbReference>
<proteinExistence type="inferred from homology"/>
<dbReference type="KEGG" id="ptaw:DW352_16025"/>
<dbReference type="CDD" id="cd00448">
    <property type="entry name" value="YjgF_YER057c_UK114_family"/>
    <property type="match status" value="1"/>
</dbReference>
<protein>
    <submittedName>
        <fullName evidence="3">RidA family protein</fullName>
    </submittedName>
</protein>
<dbReference type="Proteomes" id="UP000254889">
    <property type="component" value="Chromosome"/>
</dbReference>
<sequence>MTAPRFLNPKTLAPPPGYSYVVETTGPARTIYLAGQLGLDLDNKLVGEPGDFRAQCVKAFENLELALKAVGAGFADVVKINNYLVDMTHIGVFREVRDGFLNTKTPPASTTVAISQLARPGALFEIEAIAVVAGAKAKAARKPSAAKRSKSKRKNTSKTRRR</sequence>
<dbReference type="PANTHER" id="PTHR11803:SF58">
    <property type="entry name" value="PROTEIN HMF1-RELATED"/>
    <property type="match status" value="1"/>
</dbReference>